<dbReference type="InterPro" id="IPR002048">
    <property type="entry name" value="EF_hand_dom"/>
</dbReference>
<protein>
    <submittedName>
        <fullName evidence="13">Calpain 3b</fullName>
    </submittedName>
</protein>
<dbReference type="GO" id="GO:0005509">
    <property type="term" value="F:calcium ion binding"/>
    <property type="evidence" value="ECO:0007669"/>
    <property type="project" value="InterPro"/>
</dbReference>
<dbReference type="AlphaFoldDB" id="A0A9J7YFB3"/>
<name>A0A9J7YFB3_CYPCA</name>
<keyword evidence="11" id="KW-0472">Membrane</keyword>
<reference evidence="13" key="2">
    <citation type="submission" date="2025-09" db="UniProtKB">
        <authorList>
            <consortium name="Ensembl"/>
        </authorList>
    </citation>
    <scope>IDENTIFICATION</scope>
</reference>
<dbReference type="SUPFAM" id="SSF49758">
    <property type="entry name" value="Calpain large subunit, middle domain (domain III)"/>
    <property type="match status" value="1"/>
</dbReference>
<dbReference type="InterPro" id="IPR022683">
    <property type="entry name" value="Calpain_III"/>
</dbReference>
<evidence type="ECO:0000256" key="2">
    <source>
        <dbReference type="ARBA" id="ARBA00004496"/>
    </source>
</evidence>
<keyword evidence="10" id="KW-0106">Calcium</keyword>
<dbReference type="GO" id="GO:0008234">
    <property type="term" value="F:cysteine-type peptidase activity"/>
    <property type="evidence" value="ECO:0007669"/>
    <property type="project" value="UniProtKB-KW"/>
</dbReference>
<evidence type="ECO:0000259" key="12">
    <source>
        <dbReference type="PROSITE" id="PS50222"/>
    </source>
</evidence>
<evidence type="ECO:0000313" key="14">
    <source>
        <dbReference type="Proteomes" id="UP001108240"/>
    </source>
</evidence>
<evidence type="ECO:0000256" key="3">
    <source>
        <dbReference type="ARBA" id="ARBA00007623"/>
    </source>
</evidence>
<dbReference type="Gene3D" id="1.10.238.10">
    <property type="entry name" value="EF-hand"/>
    <property type="match status" value="1"/>
</dbReference>
<dbReference type="SUPFAM" id="SSF47473">
    <property type="entry name" value="EF-hand"/>
    <property type="match status" value="1"/>
</dbReference>
<dbReference type="SMART" id="SM00720">
    <property type="entry name" value="calpain_III"/>
    <property type="match status" value="1"/>
</dbReference>
<evidence type="ECO:0000256" key="7">
    <source>
        <dbReference type="ARBA" id="ARBA00022737"/>
    </source>
</evidence>
<keyword evidence="6" id="KW-0479">Metal-binding</keyword>
<proteinExistence type="inferred from homology"/>
<dbReference type="PANTHER" id="PTHR46735:SF3">
    <property type="entry name" value="CALPAIN SMALL SUBUNIT 1-RELATED"/>
    <property type="match status" value="1"/>
</dbReference>
<dbReference type="Ensembl" id="ENSCCRT00000129551.1">
    <property type="protein sequence ID" value="ENSCCRP00000117931.1"/>
    <property type="gene ID" value="ENSCCRG00000047054.2"/>
</dbReference>
<dbReference type="GO" id="GO:0110158">
    <property type="term" value="C:calpain complex"/>
    <property type="evidence" value="ECO:0007669"/>
    <property type="project" value="TreeGrafter"/>
</dbReference>
<keyword evidence="14" id="KW-1185">Reference proteome</keyword>
<keyword evidence="9" id="KW-0788">Thiol protease</keyword>
<dbReference type="GO" id="GO:0012505">
    <property type="term" value="C:endomembrane system"/>
    <property type="evidence" value="ECO:0007669"/>
    <property type="project" value="UniProtKB-SubCell"/>
</dbReference>
<evidence type="ECO:0000256" key="8">
    <source>
        <dbReference type="ARBA" id="ARBA00022801"/>
    </source>
</evidence>
<sequence length="240" mass="28295">MKGNQQQLPKDFFLYNASTARCKSYVNMREVTERFCLKPGEYVIIPSTFDPHKESEFLLRPFEEEETEEEKQFRAIFQQIAGDDMQINANELRTVLNRVIAKHKELKTEGFSLESCRSMIALMDTDGTGHLNLQEFKHLWNKIKKWKLVFTRYDTDKSSTISSFEMRNALTEAGFQLNNQLYDIICMRYANENMELDFDSYISCLVRLEGMFRAFRAFDRDGDGIIKLNVFEWLQLTMYA</sequence>
<organism evidence="13 14">
    <name type="scientific">Cyprinus carpio carpio</name>
    <dbReference type="NCBI Taxonomy" id="630221"/>
    <lineage>
        <taxon>Eukaryota</taxon>
        <taxon>Metazoa</taxon>
        <taxon>Chordata</taxon>
        <taxon>Craniata</taxon>
        <taxon>Vertebrata</taxon>
        <taxon>Euteleostomi</taxon>
        <taxon>Actinopterygii</taxon>
        <taxon>Neopterygii</taxon>
        <taxon>Teleostei</taxon>
        <taxon>Ostariophysi</taxon>
        <taxon>Cypriniformes</taxon>
        <taxon>Cyprinidae</taxon>
        <taxon>Cyprininae</taxon>
        <taxon>Cyprinus</taxon>
    </lineage>
</organism>
<keyword evidence="4" id="KW-0963">Cytoplasm</keyword>
<evidence type="ECO:0000256" key="6">
    <source>
        <dbReference type="ARBA" id="ARBA00022723"/>
    </source>
</evidence>
<dbReference type="Pfam" id="PF01067">
    <property type="entry name" value="Calpain_III"/>
    <property type="match status" value="1"/>
</dbReference>
<dbReference type="PROSITE" id="PS50222">
    <property type="entry name" value="EF_HAND_2"/>
    <property type="match status" value="2"/>
</dbReference>
<keyword evidence="5" id="KW-0645">Protease</keyword>
<evidence type="ECO:0000256" key="9">
    <source>
        <dbReference type="ARBA" id="ARBA00022807"/>
    </source>
</evidence>
<dbReference type="SMART" id="SM00054">
    <property type="entry name" value="EFh"/>
    <property type="match status" value="3"/>
</dbReference>
<evidence type="ECO:0000313" key="13">
    <source>
        <dbReference type="Ensembl" id="ENSCCRP00000117931.1"/>
    </source>
</evidence>
<dbReference type="PANTHER" id="PTHR46735">
    <property type="entry name" value="CALPAIN, SMALL SUBUNIT 1 A-RELATED"/>
    <property type="match status" value="1"/>
</dbReference>
<reference evidence="13" key="1">
    <citation type="submission" date="2025-08" db="UniProtKB">
        <authorList>
            <consortium name="Ensembl"/>
        </authorList>
    </citation>
    <scope>IDENTIFICATION</scope>
</reference>
<evidence type="ECO:0000256" key="4">
    <source>
        <dbReference type="ARBA" id="ARBA00022490"/>
    </source>
</evidence>
<dbReference type="Pfam" id="PF13833">
    <property type="entry name" value="EF-hand_8"/>
    <property type="match status" value="1"/>
</dbReference>
<keyword evidence="7" id="KW-0677">Repeat</keyword>
<dbReference type="InterPro" id="IPR022682">
    <property type="entry name" value="Calpain_domain_III"/>
</dbReference>
<dbReference type="FunFam" id="1.10.238.10:FF:000065">
    <property type="entry name" value="calpain-3 isoform X1"/>
    <property type="match status" value="1"/>
</dbReference>
<comment type="subcellular location">
    <subcellularLocation>
        <location evidence="2">Cytoplasm</location>
    </subcellularLocation>
    <subcellularLocation>
        <location evidence="1">Endomembrane system</location>
    </subcellularLocation>
</comment>
<dbReference type="GeneTree" id="ENSGT00940000156092"/>
<dbReference type="Gene3D" id="2.60.120.380">
    <property type="match status" value="1"/>
</dbReference>
<comment type="similarity">
    <text evidence="3">Belongs to the peptidase C2 family.</text>
</comment>
<feature type="domain" description="EF-hand" evidence="12">
    <location>
        <begin position="141"/>
        <end position="176"/>
    </location>
</feature>
<dbReference type="Pfam" id="PF00036">
    <property type="entry name" value="EF-hand_1"/>
    <property type="match status" value="1"/>
</dbReference>
<evidence type="ECO:0000256" key="11">
    <source>
        <dbReference type="ARBA" id="ARBA00023136"/>
    </source>
</evidence>
<dbReference type="InterPro" id="IPR011992">
    <property type="entry name" value="EF-hand-dom_pair"/>
</dbReference>
<dbReference type="InterPro" id="IPR036213">
    <property type="entry name" value="Calpain_III_sf"/>
</dbReference>
<dbReference type="Proteomes" id="UP001108240">
    <property type="component" value="Unplaced"/>
</dbReference>
<evidence type="ECO:0000256" key="10">
    <source>
        <dbReference type="ARBA" id="ARBA00022837"/>
    </source>
</evidence>
<evidence type="ECO:0000256" key="5">
    <source>
        <dbReference type="ARBA" id="ARBA00022670"/>
    </source>
</evidence>
<evidence type="ECO:0000256" key="1">
    <source>
        <dbReference type="ARBA" id="ARBA00004308"/>
    </source>
</evidence>
<feature type="domain" description="EF-hand" evidence="12">
    <location>
        <begin position="206"/>
        <end position="240"/>
    </location>
</feature>
<accession>A0A9J7YFB3</accession>
<dbReference type="GO" id="GO:0006508">
    <property type="term" value="P:proteolysis"/>
    <property type="evidence" value="ECO:0007669"/>
    <property type="project" value="UniProtKB-KW"/>
</dbReference>
<keyword evidence="8" id="KW-0378">Hydrolase</keyword>